<organism evidence="2 3">
    <name type="scientific">Lepraria neglecta</name>
    <dbReference type="NCBI Taxonomy" id="209136"/>
    <lineage>
        <taxon>Eukaryota</taxon>
        <taxon>Fungi</taxon>
        <taxon>Dikarya</taxon>
        <taxon>Ascomycota</taxon>
        <taxon>Pezizomycotina</taxon>
        <taxon>Lecanoromycetes</taxon>
        <taxon>OSLEUM clade</taxon>
        <taxon>Lecanoromycetidae</taxon>
        <taxon>Lecanorales</taxon>
        <taxon>Lecanorineae</taxon>
        <taxon>Stereocaulaceae</taxon>
        <taxon>Lepraria</taxon>
    </lineage>
</organism>
<gene>
    <name evidence="2" type="ORF">OEA41_010254</name>
</gene>
<feature type="region of interest" description="Disordered" evidence="1">
    <location>
        <begin position="1"/>
        <end position="23"/>
    </location>
</feature>
<evidence type="ECO:0000313" key="2">
    <source>
        <dbReference type="EMBL" id="KAK3167128.1"/>
    </source>
</evidence>
<sequence length="100" mass="11390">MADLRSRKVEELSSLSPDKAKSRRLARYDGDTVLIDPKNYGENEDDKLGDKVYDRVQALARMLSNLDFEEFAPSNTKAGTRMPRKTNSTMLINPQQEPSR</sequence>
<keyword evidence="3" id="KW-1185">Reference proteome</keyword>
<evidence type="ECO:0000256" key="1">
    <source>
        <dbReference type="SAM" id="MobiDB-lite"/>
    </source>
</evidence>
<proteinExistence type="predicted"/>
<name>A0AAE0DHJ2_9LECA</name>
<accession>A0AAE0DHJ2</accession>
<dbReference type="EMBL" id="JASNWA010000011">
    <property type="protein sequence ID" value="KAK3167128.1"/>
    <property type="molecule type" value="Genomic_DNA"/>
</dbReference>
<feature type="region of interest" description="Disordered" evidence="1">
    <location>
        <begin position="74"/>
        <end position="100"/>
    </location>
</feature>
<protein>
    <submittedName>
        <fullName evidence="2">Uncharacterized protein</fullName>
    </submittedName>
</protein>
<dbReference type="AlphaFoldDB" id="A0AAE0DHJ2"/>
<reference evidence="2" key="1">
    <citation type="submission" date="2022-11" db="EMBL/GenBank/DDBJ databases">
        <title>Chromosomal genome sequence assembly and mating type (MAT) locus characterization of the leprose asexual lichenized fungus Lepraria neglecta (Nyl.) Erichsen.</title>
        <authorList>
            <person name="Allen J.L."/>
            <person name="Pfeffer B."/>
        </authorList>
    </citation>
    <scope>NUCLEOTIDE SEQUENCE</scope>
    <source>
        <strain evidence="2">Allen 5258</strain>
    </source>
</reference>
<dbReference type="Proteomes" id="UP001276659">
    <property type="component" value="Unassembled WGS sequence"/>
</dbReference>
<feature type="compositionally biased region" description="Polar residues" evidence="1">
    <location>
        <begin position="85"/>
        <end position="100"/>
    </location>
</feature>
<feature type="compositionally biased region" description="Basic and acidic residues" evidence="1">
    <location>
        <begin position="1"/>
        <end position="11"/>
    </location>
</feature>
<comment type="caution">
    <text evidence="2">The sequence shown here is derived from an EMBL/GenBank/DDBJ whole genome shotgun (WGS) entry which is preliminary data.</text>
</comment>
<evidence type="ECO:0000313" key="3">
    <source>
        <dbReference type="Proteomes" id="UP001276659"/>
    </source>
</evidence>